<evidence type="ECO:0000256" key="1">
    <source>
        <dbReference type="SAM" id="Coils"/>
    </source>
</evidence>
<sequence length="473" mass="54161">MDDNADASLDFTEVFDDNEVCSSTRLQEVHRRIIRALGEQWEKIPAEIRGAYGIRFILLNVAFSKSTLKPAANKLMRDKNLCAYTTAAARGVLSAMLWGNKRLSQIARWNALINAWPFLKQINKVDGLLPMTESPRQTETSLKHADRRTQRKRLPRRVLAAPPSQLNDVQPARKRTKLESTQRFDALENLAEICHVSERKEADSSGETGAVCRVDRKTNEWTMERPQTVATKIKQLQETALSIMKIKMLMPFNPATEDELLLQVLSIPGITPDAVEEFEVHRSILRDKLRSSKPRRELNLKQERKLQVALQTQFTAELDKLQQQATDVGTQAVERVFKYARDSFIDLNLHRPKSSADDDNVMDAADIMRTTREIMDEIQLRMTLREENEKARKAIESMIQQNEKSRKALQHALAGLTEVKNAALQQIYAGARPHVRKYVIAKNSAKRRQSGATTARGRDHRHGRRRGYRPRRD</sequence>
<keyword evidence="1" id="KW-0175">Coiled coil</keyword>
<gene>
    <name evidence="3" type="ORF">AAL_08184</name>
</gene>
<dbReference type="EMBL" id="AZGY01000031">
    <property type="protein sequence ID" value="KZZ88202.1"/>
    <property type="molecule type" value="Genomic_DNA"/>
</dbReference>
<feature type="coiled-coil region" evidence="1">
    <location>
        <begin position="381"/>
        <end position="408"/>
    </location>
</feature>
<accession>A0A162IF37</accession>
<protein>
    <submittedName>
        <fullName evidence="3">Uncharacterized protein</fullName>
    </submittedName>
</protein>
<organism evidence="3 4">
    <name type="scientific">Moelleriella libera RCEF 2490</name>
    <dbReference type="NCBI Taxonomy" id="1081109"/>
    <lineage>
        <taxon>Eukaryota</taxon>
        <taxon>Fungi</taxon>
        <taxon>Dikarya</taxon>
        <taxon>Ascomycota</taxon>
        <taxon>Pezizomycotina</taxon>
        <taxon>Sordariomycetes</taxon>
        <taxon>Hypocreomycetidae</taxon>
        <taxon>Hypocreales</taxon>
        <taxon>Clavicipitaceae</taxon>
        <taxon>Moelleriella</taxon>
    </lineage>
</organism>
<evidence type="ECO:0000256" key="2">
    <source>
        <dbReference type="SAM" id="MobiDB-lite"/>
    </source>
</evidence>
<name>A0A162IF37_9HYPO</name>
<proteinExistence type="predicted"/>
<keyword evidence="4" id="KW-1185">Reference proteome</keyword>
<feature type="region of interest" description="Disordered" evidence="2">
    <location>
        <begin position="442"/>
        <end position="473"/>
    </location>
</feature>
<feature type="compositionally biased region" description="Basic residues" evidence="2">
    <location>
        <begin position="458"/>
        <end position="473"/>
    </location>
</feature>
<dbReference type="Proteomes" id="UP000078544">
    <property type="component" value="Unassembled WGS sequence"/>
</dbReference>
<feature type="region of interest" description="Disordered" evidence="2">
    <location>
        <begin position="132"/>
        <end position="174"/>
    </location>
</feature>
<reference evidence="3 4" key="1">
    <citation type="journal article" date="2016" name="Genome Biol. Evol.">
        <title>Divergent and convergent evolution of fungal pathogenicity.</title>
        <authorList>
            <person name="Shang Y."/>
            <person name="Xiao G."/>
            <person name="Zheng P."/>
            <person name="Cen K."/>
            <person name="Zhan S."/>
            <person name="Wang C."/>
        </authorList>
    </citation>
    <scope>NUCLEOTIDE SEQUENCE [LARGE SCALE GENOMIC DNA]</scope>
    <source>
        <strain evidence="3 4">RCEF 2490</strain>
    </source>
</reference>
<evidence type="ECO:0000313" key="3">
    <source>
        <dbReference type="EMBL" id="KZZ88202.1"/>
    </source>
</evidence>
<dbReference type="AlphaFoldDB" id="A0A162IF37"/>
<evidence type="ECO:0000313" key="4">
    <source>
        <dbReference type="Proteomes" id="UP000078544"/>
    </source>
</evidence>
<comment type="caution">
    <text evidence="3">The sequence shown here is derived from an EMBL/GenBank/DDBJ whole genome shotgun (WGS) entry which is preliminary data.</text>
</comment>